<dbReference type="InterPro" id="IPR029058">
    <property type="entry name" value="AB_hydrolase_fold"/>
</dbReference>
<keyword evidence="2" id="KW-0732">Signal</keyword>
<dbReference type="Proteomes" id="UP000698963">
    <property type="component" value="Unassembled WGS sequence"/>
</dbReference>
<protein>
    <submittedName>
        <fullName evidence="3">Alpha/beta fold hydrolase</fullName>
    </submittedName>
</protein>
<evidence type="ECO:0000313" key="3">
    <source>
        <dbReference type="EMBL" id="HJD98169.1"/>
    </source>
</evidence>
<accession>A0A921AY19</accession>
<dbReference type="RefSeq" id="WP_304123693.1">
    <property type="nucleotide sequence ID" value="NZ_DYZA01000229.1"/>
</dbReference>
<sequence length="391" mass="43155">MRKCVESVCCVMFLGALLLFPGQLAGREDTRPITLRTMGSLFFGGTVTHGKDGDTFHGDHGYAQFYIPQKSRDYPVILWHGIGQSGRSWESTPDGREGYQAILPRRGWATYIIDQPRRGRAGYTEVPPSHEDAVPTTARESSAWNAFRNGLWVPPAPASLFAGSQFPGDAASIEQFFRQQAPNTGNEPRTDGHRRFMGETMAALLERTGPAVLVTHSNSGQYGWFTGMIAPDKVRAIVAYEPGQFVFPDDEPMLDVPVRNALAGEMLQGIPVPAQEFQKLTRMPILVVYGDNISTELSEVFNVEVWRISKARARAFVDAVNRHGGDAALVVLPEEGVTGNTHAPFADRNNLDIADRLEEWLHEKGLDGNAHPHTGPAPAKRTELTIPLRRE</sequence>
<evidence type="ECO:0000313" key="4">
    <source>
        <dbReference type="Proteomes" id="UP000698963"/>
    </source>
</evidence>
<reference evidence="3" key="2">
    <citation type="submission" date="2021-09" db="EMBL/GenBank/DDBJ databases">
        <authorList>
            <person name="Gilroy R."/>
        </authorList>
    </citation>
    <scope>NUCLEOTIDE SEQUENCE</scope>
    <source>
        <strain evidence="3">ChiGjej2B2-19336</strain>
    </source>
</reference>
<keyword evidence="3" id="KW-0378">Hydrolase</keyword>
<evidence type="ECO:0000256" key="2">
    <source>
        <dbReference type="SAM" id="SignalP"/>
    </source>
</evidence>
<dbReference type="EMBL" id="DYZA01000229">
    <property type="protein sequence ID" value="HJD98169.1"/>
    <property type="molecule type" value="Genomic_DNA"/>
</dbReference>
<feature type="region of interest" description="Disordered" evidence="1">
    <location>
        <begin position="365"/>
        <end position="391"/>
    </location>
</feature>
<feature type="compositionally biased region" description="Basic and acidic residues" evidence="1">
    <location>
        <begin position="380"/>
        <end position="391"/>
    </location>
</feature>
<dbReference type="Gene3D" id="3.40.50.1820">
    <property type="entry name" value="alpha/beta hydrolase"/>
    <property type="match status" value="1"/>
</dbReference>
<reference evidence="3" key="1">
    <citation type="journal article" date="2021" name="PeerJ">
        <title>Extensive microbial diversity within the chicken gut microbiome revealed by metagenomics and culture.</title>
        <authorList>
            <person name="Gilroy R."/>
            <person name="Ravi A."/>
            <person name="Getino M."/>
            <person name="Pursley I."/>
            <person name="Horton D.L."/>
            <person name="Alikhan N.F."/>
            <person name="Baker D."/>
            <person name="Gharbi K."/>
            <person name="Hall N."/>
            <person name="Watson M."/>
            <person name="Adriaenssens E.M."/>
            <person name="Foster-Nyarko E."/>
            <person name="Jarju S."/>
            <person name="Secka A."/>
            <person name="Antonio M."/>
            <person name="Oren A."/>
            <person name="Chaudhuri R.R."/>
            <person name="La Ragione R."/>
            <person name="Hildebrand F."/>
            <person name="Pallen M.J."/>
        </authorList>
    </citation>
    <scope>NUCLEOTIDE SEQUENCE</scope>
    <source>
        <strain evidence="3">ChiGjej2B2-19336</strain>
    </source>
</reference>
<feature type="chain" id="PRO_5036719402" evidence="2">
    <location>
        <begin position="26"/>
        <end position="391"/>
    </location>
</feature>
<dbReference type="PANTHER" id="PTHR43194">
    <property type="entry name" value="HYDROLASE ALPHA/BETA FOLD FAMILY"/>
    <property type="match status" value="1"/>
</dbReference>
<organism evidence="3 4">
    <name type="scientific">Mailhella massiliensis</name>
    <dbReference type="NCBI Taxonomy" id="1903261"/>
    <lineage>
        <taxon>Bacteria</taxon>
        <taxon>Pseudomonadati</taxon>
        <taxon>Thermodesulfobacteriota</taxon>
        <taxon>Desulfovibrionia</taxon>
        <taxon>Desulfovibrionales</taxon>
        <taxon>Desulfovibrionaceae</taxon>
        <taxon>Mailhella</taxon>
    </lineage>
</organism>
<feature type="signal peptide" evidence="2">
    <location>
        <begin position="1"/>
        <end position="25"/>
    </location>
</feature>
<dbReference type="InterPro" id="IPR050228">
    <property type="entry name" value="Carboxylesterase_BioH"/>
</dbReference>
<name>A0A921AY19_9BACT</name>
<dbReference type="GO" id="GO:0016787">
    <property type="term" value="F:hydrolase activity"/>
    <property type="evidence" value="ECO:0007669"/>
    <property type="project" value="UniProtKB-KW"/>
</dbReference>
<dbReference type="SUPFAM" id="SSF53474">
    <property type="entry name" value="alpha/beta-Hydrolases"/>
    <property type="match status" value="1"/>
</dbReference>
<dbReference type="CDD" id="cd12810">
    <property type="entry name" value="Esterase_713_like-3"/>
    <property type="match status" value="1"/>
</dbReference>
<dbReference type="AlphaFoldDB" id="A0A921AY19"/>
<dbReference type="PANTHER" id="PTHR43194:SF4">
    <property type="entry name" value="AB HYDROLASE-1 DOMAIN-CONTAINING PROTEIN"/>
    <property type="match status" value="1"/>
</dbReference>
<comment type="caution">
    <text evidence="3">The sequence shown here is derived from an EMBL/GenBank/DDBJ whole genome shotgun (WGS) entry which is preliminary data.</text>
</comment>
<gene>
    <name evidence="3" type="ORF">K8W16_11055</name>
</gene>
<proteinExistence type="predicted"/>
<evidence type="ECO:0000256" key="1">
    <source>
        <dbReference type="SAM" id="MobiDB-lite"/>
    </source>
</evidence>